<dbReference type="Proteomes" id="UP000274082">
    <property type="component" value="Chromosome 14"/>
</dbReference>
<evidence type="ECO:0000313" key="2">
    <source>
        <dbReference type="Proteomes" id="UP000274082"/>
    </source>
</evidence>
<dbReference type="VEuPathDB" id="TriTrypDB:LdCL_140020900"/>
<dbReference type="AlphaFoldDB" id="A0A3S5H6T2"/>
<sequence length="133" mass="14075">MEDKCGERLDSATYKGALVRHGAVGVEELVGTLATTCTPLALIDTMLIAMTSVTYNVYATAELRLWPCVSHSFASRRRLCSFSSAAPSSHPVVTGYCASGSTSVGSDVRGTAFDVAELPGSDAQREQLQRPST</sequence>
<reference evidence="1 2" key="1">
    <citation type="journal article" date="2018" name="Sci. Rep.">
        <title>A complete Leishmania donovani reference genome identifies novel genetic variations associated with virulence.</title>
        <authorList>
            <person name="Lypaczewski P."/>
            <person name="Hoshizaki J."/>
            <person name="Zhang W.-W."/>
            <person name="McCall L.-I."/>
            <person name="Torcivia-Rodriguez J."/>
            <person name="Simonyan V."/>
            <person name="Kaur A."/>
            <person name="Dewar K."/>
            <person name="Matlashewski G."/>
        </authorList>
    </citation>
    <scope>NUCLEOTIDE SEQUENCE [LARGE SCALE GENOMIC DNA]</scope>
    <source>
        <strain evidence="1 2">LdCL</strain>
    </source>
</reference>
<gene>
    <name evidence="1" type="ORF">LdCL_140020900</name>
</gene>
<keyword evidence="2" id="KW-1185">Reference proteome</keyword>
<evidence type="ECO:0000313" key="1">
    <source>
        <dbReference type="EMBL" id="AYU77401.1"/>
    </source>
</evidence>
<accession>A0A3S5H6T2</accession>
<name>A0A3S5H6T2_LEIDO</name>
<organism evidence="1 2">
    <name type="scientific">Leishmania donovani</name>
    <dbReference type="NCBI Taxonomy" id="5661"/>
    <lineage>
        <taxon>Eukaryota</taxon>
        <taxon>Discoba</taxon>
        <taxon>Euglenozoa</taxon>
        <taxon>Kinetoplastea</taxon>
        <taxon>Metakinetoplastina</taxon>
        <taxon>Trypanosomatida</taxon>
        <taxon>Trypanosomatidae</taxon>
        <taxon>Leishmaniinae</taxon>
        <taxon>Leishmania</taxon>
    </lineage>
</organism>
<proteinExistence type="predicted"/>
<dbReference type="EMBL" id="CP029513">
    <property type="protein sequence ID" value="AYU77401.1"/>
    <property type="molecule type" value="Genomic_DNA"/>
</dbReference>
<protein>
    <submittedName>
        <fullName evidence="1">Uncharacterized protein</fullName>
    </submittedName>
</protein>